<dbReference type="AlphaFoldDB" id="A0ABD0MW36"/>
<feature type="region of interest" description="Disordered" evidence="1">
    <location>
        <begin position="39"/>
        <end position="58"/>
    </location>
</feature>
<proteinExistence type="predicted"/>
<evidence type="ECO:0000313" key="2">
    <source>
        <dbReference type="EMBL" id="KAL0153027.1"/>
    </source>
</evidence>
<evidence type="ECO:0000256" key="1">
    <source>
        <dbReference type="SAM" id="MobiDB-lite"/>
    </source>
</evidence>
<dbReference type="EMBL" id="JAMKFB020000146">
    <property type="protein sequence ID" value="KAL0153027.1"/>
    <property type="molecule type" value="Genomic_DNA"/>
</dbReference>
<organism evidence="2 3">
    <name type="scientific">Cirrhinus mrigala</name>
    <name type="common">Mrigala</name>
    <dbReference type="NCBI Taxonomy" id="683832"/>
    <lineage>
        <taxon>Eukaryota</taxon>
        <taxon>Metazoa</taxon>
        <taxon>Chordata</taxon>
        <taxon>Craniata</taxon>
        <taxon>Vertebrata</taxon>
        <taxon>Euteleostomi</taxon>
        <taxon>Actinopterygii</taxon>
        <taxon>Neopterygii</taxon>
        <taxon>Teleostei</taxon>
        <taxon>Ostariophysi</taxon>
        <taxon>Cypriniformes</taxon>
        <taxon>Cyprinidae</taxon>
        <taxon>Labeoninae</taxon>
        <taxon>Labeonini</taxon>
        <taxon>Cirrhinus</taxon>
    </lineage>
</organism>
<sequence length="82" mass="9329">PGDNHEKDVMIIPTVEDQDQGVDAPVEEMNDLPFLEELESESNLGGPEPNKETRPKRVSRLVVKLSYEELGQSTNRPVHYVW</sequence>
<dbReference type="Proteomes" id="UP001529510">
    <property type="component" value="Unassembled WGS sequence"/>
</dbReference>
<accession>A0ABD0MW36</accession>
<name>A0ABD0MW36_CIRMR</name>
<keyword evidence="3" id="KW-1185">Reference proteome</keyword>
<reference evidence="2 3" key="1">
    <citation type="submission" date="2024-05" db="EMBL/GenBank/DDBJ databases">
        <title>Genome sequencing and assembly of Indian major carp, Cirrhinus mrigala (Hamilton, 1822).</title>
        <authorList>
            <person name="Mohindra V."/>
            <person name="Chowdhury L.M."/>
            <person name="Lal K."/>
            <person name="Jena J.K."/>
        </authorList>
    </citation>
    <scope>NUCLEOTIDE SEQUENCE [LARGE SCALE GENOMIC DNA]</scope>
    <source>
        <strain evidence="2">CM1030</strain>
        <tissue evidence="2">Blood</tissue>
    </source>
</reference>
<evidence type="ECO:0000313" key="3">
    <source>
        <dbReference type="Proteomes" id="UP001529510"/>
    </source>
</evidence>
<feature type="non-terminal residue" evidence="2">
    <location>
        <position position="1"/>
    </location>
</feature>
<gene>
    <name evidence="2" type="ORF">M9458_051626</name>
</gene>
<protein>
    <submittedName>
        <fullName evidence="2">Uncharacterized protein</fullName>
    </submittedName>
</protein>
<comment type="caution">
    <text evidence="2">The sequence shown here is derived from an EMBL/GenBank/DDBJ whole genome shotgun (WGS) entry which is preliminary data.</text>
</comment>